<dbReference type="EMBL" id="JBIHSE010000005">
    <property type="protein sequence ID" value="MFH0275001.1"/>
    <property type="molecule type" value="Genomic_DNA"/>
</dbReference>
<gene>
    <name evidence="1" type="ORF">ACGRHZ_27405</name>
</gene>
<evidence type="ECO:0000313" key="1">
    <source>
        <dbReference type="EMBL" id="MFH0275001.1"/>
    </source>
</evidence>
<evidence type="ECO:0000313" key="2">
    <source>
        <dbReference type="Proteomes" id="UP001607221"/>
    </source>
</evidence>
<sequence>MDEDVSEYTFSALNTNGFCAPKYSHAFIAALALRLLKDEGKKSFEDHWLQTEQSFEDCYRPEPPLNECLYKLHHHYDIGDQSRYFTFPKQWVNATDLAVYLQFKAEALFDDAIGLDHQTIMNFLTQFGAKEYKGKRPPCSKIDMYSDRELRCGTWHELYYPPLDKEYGKQAESFLKQDKATMKQAMKLRETAPTPQPLNP</sequence>
<proteinExistence type="predicted"/>
<comment type="caution">
    <text evidence="1">The sequence shown here is derived from an EMBL/GenBank/DDBJ whole genome shotgun (WGS) entry which is preliminary data.</text>
</comment>
<accession>A0ABW7JG36</accession>
<keyword evidence="2" id="KW-1185">Reference proteome</keyword>
<protein>
    <submittedName>
        <fullName evidence="1">Uncharacterized protein</fullName>
    </submittedName>
</protein>
<name>A0ABW7JG36_9VIBR</name>
<organism evidence="1 2">
    <name type="scientific">Vibrio jasicida</name>
    <dbReference type="NCBI Taxonomy" id="766224"/>
    <lineage>
        <taxon>Bacteria</taxon>
        <taxon>Pseudomonadati</taxon>
        <taxon>Pseudomonadota</taxon>
        <taxon>Gammaproteobacteria</taxon>
        <taxon>Vibrionales</taxon>
        <taxon>Vibrionaceae</taxon>
        <taxon>Vibrio</taxon>
    </lineage>
</organism>
<dbReference type="Proteomes" id="UP001607221">
    <property type="component" value="Unassembled WGS sequence"/>
</dbReference>
<dbReference type="RefSeq" id="WP_394633285.1">
    <property type="nucleotide sequence ID" value="NZ_JBIHSE010000005.1"/>
</dbReference>
<reference evidence="1 2" key="1">
    <citation type="submission" date="2024-10" db="EMBL/GenBank/DDBJ databases">
        <authorList>
            <person name="Yibar A."/>
            <person name="Saticioglu I.B."/>
            <person name="Duman M."/>
            <person name="Ajmi N."/>
            <person name="Gurler F."/>
            <person name="Ay H."/>
            <person name="Onuk E."/>
            <person name="Guler S."/>
            <person name="Romalde J.L."/>
        </authorList>
    </citation>
    <scope>NUCLEOTIDE SEQUENCE [LARGE SCALE GENOMIC DNA]</scope>
    <source>
        <strain evidence="1 2">1-TCBS-A</strain>
    </source>
</reference>